<keyword evidence="7" id="KW-0539">Nucleus</keyword>
<evidence type="ECO:0000259" key="9">
    <source>
        <dbReference type="PROSITE" id="PS51032"/>
    </source>
</evidence>
<sequence>MEEAMRRLNGTLNHEPQQSDIFQSIHTVPKRYTAPTTAGANNKRSLREGAVSNNGGTIRYRGVRRRPWGRYAAEIRNPQSKERRWLGTFDTAEEAACAYDSAARAMRGVKARTNFSYPTAADNLIPVPPFNFSKTCQPYIRELASLHSSTFSSPNMLLVPDFVNYSSNNLPLYEQISYQNALTASYHDSLANSGGTSLPEFKDSQANYSGISAAKTSSAIDQAESMDFFPTERSDSGLLEEVLHGFFPNPKVKKSESLVPPATEVPVKQSLDDHVKKTLAENENLGFGFDYQRFPQQFHSFNSTSFGTESHTTLLYNDFPANIQVSPNTVLGETFQYPDSLGFFPAKVQNA</sequence>
<keyword evidence="4" id="KW-0805">Transcription regulation</keyword>
<evidence type="ECO:0000313" key="11">
    <source>
        <dbReference type="Proteomes" id="UP001604277"/>
    </source>
</evidence>
<keyword evidence="2" id="KW-0936">Ethylene signaling pathway</keyword>
<evidence type="ECO:0000256" key="2">
    <source>
        <dbReference type="ARBA" id="ARBA00022745"/>
    </source>
</evidence>
<dbReference type="GO" id="GO:0006952">
    <property type="term" value="P:defense response"/>
    <property type="evidence" value="ECO:0007669"/>
    <property type="project" value="UniProtKB-KW"/>
</dbReference>
<dbReference type="Pfam" id="PF00847">
    <property type="entry name" value="AP2"/>
    <property type="match status" value="1"/>
</dbReference>
<evidence type="ECO:0000256" key="7">
    <source>
        <dbReference type="ARBA" id="ARBA00023242"/>
    </source>
</evidence>
<feature type="domain" description="AP2/ERF" evidence="9">
    <location>
        <begin position="59"/>
        <end position="116"/>
    </location>
</feature>
<dbReference type="Proteomes" id="UP001604277">
    <property type="component" value="Unassembled WGS sequence"/>
</dbReference>
<dbReference type="CDD" id="cd00018">
    <property type="entry name" value="AP2"/>
    <property type="match status" value="1"/>
</dbReference>
<keyword evidence="11" id="KW-1185">Reference proteome</keyword>
<dbReference type="SMART" id="SM00380">
    <property type="entry name" value="AP2"/>
    <property type="match status" value="1"/>
</dbReference>
<keyword evidence="5" id="KW-0238">DNA-binding</keyword>
<dbReference type="SUPFAM" id="SSF54171">
    <property type="entry name" value="DNA-binding domain"/>
    <property type="match status" value="1"/>
</dbReference>
<evidence type="ECO:0000256" key="8">
    <source>
        <dbReference type="SAM" id="MobiDB-lite"/>
    </source>
</evidence>
<accession>A0ABD1TCN1</accession>
<evidence type="ECO:0000256" key="1">
    <source>
        <dbReference type="ARBA" id="ARBA00004123"/>
    </source>
</evidence>
<dbReference type="Gene3D" id="3.30.730.10">
    <property type="entry name" value="AP2/ERF domain"/>
    <property type="match status" value="1"/>
</dbReference>
<dbReference type="InterPro" id="IPR016177">
    <property type="entry name" value="DNA-bd_dom_sf"/>
</dbReference>
<comment type="caution">
    <text evidence="10">The sequence shown here is derived from an EMBL/GenBank/DDBJ whole genome shotgun (WGS) entry which is preliminary data.</text>
</comment>
<dbReference type="InterPro" id="IPR001471">
    <property type="entry name" value="AP2/ERF_dom"/>
</dbReference>
<gene>
    <name evidence="10" type="ORF">Fot_33940</name>
</gene>
<dbReference type="FunFam" id="3.30.730.10:FF:000001">
    <property type="entry name" value="Ethylene-responsive transcription factor 2"/>
    <property type="match status" value="1"/>
</dbReference>
<organism evidence="10 11">
    <name type="scientific">Forsythia ovata</name>
    <dbReference type="NCBI Taxonomy" id="205694"/>
    <lineage>
        <taxon>Eukaryota</taxon>
        <taxon>Viridiplantae</taxon>
        <taxon>Streptophyta</taxon>
        <taxon>Embryophyta</taxon>
        <taxon>Tracheophyta</taxon>
        <taxon>Spermatophyta</taxon>
        <taxon>Magnoliopsida</taxon>
        <taxon>eudicotyledons</taxon>
        <taxon>Gunneridae</taxon>
        <taxon>Pentapetalae</taxon>
        <taxon>asterids</taxon>
        <taxon>lamiids</taxon>
        <taxon>Lamiales</taxon>
        <taxon>Oleaceae</taxon>
        <taxon>Forsythieae</taxon>
        <taxon>Forsythia</taxon>
    </lineage>
</organism>
<dbReference type="GO" id="GO:0009873">
    <property type="term" value="P:ethylene-activated signaling pathway"/>
    <property type="evidence" value="ECO:0007669"/>
    <property type="project" value="UniProtKB-KW"/>
</dbReference>
<dbReference type="PANTHER" id="PTHR31677:SF245">
    <property type="entry name" value="ETHYLENE-RESPONSIVE TRANSCRIPTION FACTOR ESR1"/>
    <property type="match status" value="1"/>
</dbReference>
<dbReference type="PRINTS" id="PR00367">
    <property type="entry name" value="ETHRSPELEMNT"/>
</dbReference>
<feature type="compositionally biased region" description="Polar residues" evidence="8">
    <location>
        <begin position="34"/>
        <end position="43"/>
    </location>
</feature>
<dbReference type="GO" id="GO:0003677">
    <property type="term" value="F:DNA binding"/>
    <property type="evidence" value="ECO:0007669"/>
    <property type="project" value="UniProtKB-KW"/>
</dbReference>
<dbReference type="PANTHER" id="PTHR31677">
    <property type="entry name" value="AP2 DOMAIN CLASS TRANSCRIPTION FACTOR"/>
    <property type="match status" value="1"/>
</dbReference>
<evidence type="ECO:0000256" key="3">
    <source>
        <dbReference type="ARBA" id="ARBA00022821"/>
    </source>
</evidence>
<keyword evidence="3" id="KW-0611">Plant defense</keyword>
<evidence type="ECO:0000313" key="10">
    <source>
        <dbReference type="EMBL" id="KAL2510293.1"/>
    </source>
</evidence>
<protein>
    <submittedName>
        <fullName evidence="10">Ethylene-responsive transcription factor ESR2</fullName>
    </submittedName>
</protein>
<proteinExistence type="predicted"/>
<evidence type="ECO:0000256" key="4">
    <source>
        <dbReference type="ARBA" id="ARBA00023015"/>
    </source>
</evidence>
<keyword evidence="6" id="KW-0804">Transcription</keyword>
<evidence type="ECO:0000256" key="5">
    <source>
        <dbReference type="ARBA" id="ARBA00023125"/>
    </source>
</evidence>
<feature type="region of interest" description="Disordered" evidence="8">
    <location>
        <begin position="34"/>
        <end position="53"/>
    </location>
</feature>
<evidence type="ECO:0000256" key="6">
    <source>
        <dbReference type="ARBA" id="ARBA00023163"/>
    </source>
</evidence>
<reference evidence="11" key="1">
    <citation type="submission" date="2024-07" db="EMBL/GenBank/DDBJ databases">
        <title>Two chromosome-level genome assemblies of Korean endemic species Abeliophyllum distichum and Forsythia ovata (Oleaceae).</title>
        <authorList>
            <person name="Jang H."/>
        </authorList>
    </citation>
    <scope>NUCLEOTIDE SEQUENCE [LARGE SCALE GENOMIC DNA]</scope>
</reference>
<comment type="subcellular location">
    <subcellularLocation>
        <location evidence="1">Nucleus</location>
    </subcellularLocation>
</comment>
<dbReference type="EMBL" id="JBFOLJ010000009">
    <property type="protein sequence ID" value="KAL2510293.1"/>
    <property type="molecule type" value="Genomic_DNA"/>
</dbReference>
<dbReference type="PROSITE" id="PS51032">
    <property type="entry name" value="AP2_ERF"/>
    <property type="match status" value="1"/>
</dbReference>
<dbReference type="InterPro" id="IPR036955">
    <property type="entry name" value="AP2/ERF_dom_sf"/>
</dbReference>
<name>A0ABD1TCN1_9LAMI</name>
<dbReference type="AlphaFoldDB" id="A0ABD1TCN1"/>
<dbReference type="GO" id="GO:0005634">
    <property type="term" value="C:nucleus"/>
    <property type="evidence" value="ECO:0007669"/>
    <property type="project" value="UniProtKB-SubCell"/>
</dbReference>